<dbReference type="Pfam" id="PF17820">
    <property type="entry name" value="PDZ_6"/>
    <property type="match status" value="1"/>
</dbReference>
<keyword evidence="2 5" id="KW-0645">Protease</keyword>
<evidence type="ECO:0000313" key="8">
    <source>
        <dbReference type="EMBL" id="HCT55629.1"/>
    </source>
</evidence>
<accession>A0A3D4V3B5</accession>
<dbReference type="EMBL" id="DPIY01000001">
    <property type="protein sequence ID" value="HCT55629.1"/>
    <property type="molecule type" value="Genomic_DNA"/>
</dbReference>
<gene>
    <name evidence="8" type="ORF">DGD08_00300</name>
</gene>
<dbReference type="Proteomes" id="UP000264071">
    <property type="component" value="Unassembled WGS sequence"/>
</dbReference>
<dbReference type="PANTHER" id="PTHR32060">
    <property type="entry name" value="TAIL-SPECIFIC PROTEASE"/>
    <property type="match status" value="1"/>
</dbReference>
<evidence type="ECO:0000313" key="9">
    <source>
        <dbReference type="Proteomes" id="UP000264071"/>
    </source>
</evidence>
<evidence type="ECO:0000256" key="4">
    <source>
        <dbReference type="ARBA" id="ARBA00022825"/>
    </source>
</evidence>
<dbReference type="InterPro" id="IPR001478">
    <property type="entry name" value="PDZ"/>
</dbReference>
<evidence type="ECO:0000256" key="6">
    <source>
        <dbReference type="SAM" id="SignalP"/>
    </source>
</evidence>
<dbReference type="InterPro" id="IPR005151">
    <property type="entry name" value="Tail-specific_protease"/>
</dbReference>
<dbReference type="Gene3D" id="2.30.42.10">
    <property type="match status" value="1"/>
</dbReference>
<keyword evidence="6" id="KW-0732">Signal</keyword>
<evidence type="ECO:0000256" key="5">
    <source>
        <dbReference type="RuleBase" id="RU004404"/>
    </source>
</evidence>
<feature type="chain" id="PRO_5017720647" evidence="6">
    <location>
        <begin position="29"/>
        <end position="535"/>
    </location>
</feature>
<comment type="similarity">
    <text evidence="1 5">Belongs to the peptidase S41A family.</text>
</comment>
<evidence type="ECO:0000256" key="2">
    <source>
        <dbReference type="ARBA" id="ARBA00022670"/>
    </source>
</evidence>
<dbReference type="GO" id="GO:0030288">
    <property type="term" value="C:outer membrane-bounded periplasmic space"/>
    <property type="evidence" value="ECO:0007669"/>
    <property type="project" value="TreeGrafter"/>
</dbReference>
<dbReference type="NCBIfam" id="TIGR00225">
    <property type="entry name" value="prc"/>
    <property type="match status" value="1"/>
</dbReference>
<dbReference type="SUPFAM" id="SSF50156">
    <property type="entry name" value="PDZ domain-like"/>
    <property type="match status" value="1"/>
</dbReference>
<proteinExistence type="inferred from homology"/>
<dbReference type="GO" id="GO:0004175">
    <property type="term" value="F:endopeptidase activity"/>
    <property type="evidence" value="ECO:0007669"/>
    <property type="project" value="TreeGrafter"/>
</dbReference>
<dbReference type="SMART" id="SM00245">
    <property type="entry name" value="TSPc"/>
    <property type="match status" value="1"/>
</dbReference>
<dbReference type="SMART" id="SM00228">
    <property type="entry name" value="PDZ"/>
    <property type="match status" value="1"/>
</dbReference>
<dbReference type="AlphaFoldDB" id="A0A3D4V3B5"/>
<dbReference type="CDD" id="cd07560">
    <property type="entry name" value="Peptidase_S41_CPP"/>
    <property type="match status" value="1"/>
</dbReference>
<dbReference type="InterPro" id="IPR004447">
    <property type="entry name" value="Peptidase_S41A"/>
</dbReference>
<sequence length="535" mass="58509">MTRNRKAALAAIVLVPLLASGFALQAKATRGGAQLLDQVLTFVALRYVDTLDAQQLYEKAARGLVKELNDPYTELFTPKQLEEFSRNTNGRYAGIGMEIVKVGDYVTVNKVFPNSPAEQGGVLEGDKIANIDTTNTRGFSTQQVQNKLLGPIGTPVNVQFLRVGVSQPVKLNFKRAEIHVPAVPFAMMLDERTGYVPLTRFSEQTTEDIANSVLALRKKGAKGVIIDLRGNPGGILEEAFSMSNLFLPKGKELLSVRGRGEFQKFVSQQDPLAPDVPLLVLVDGGSASASEIVAGALQDYDRAYVLGTTSFGKGLVQSVYNLDGGYALKITTGKWYTPSGRSIQKERKLNADGQFLEVQPDSLETDSVRKARPTYKSASGRTLYGGGGITPDMILAPDTLTSAEQTLRRALLPYFGKYQGHILAVAEDQKGKVRPDFVVNPAWREEVYRRLTADTVKIDKAVWDAGASDVDRFIEDRVAKVAFGDTLVLRRNLRIDNQLRRAVELMRKGTTQQEIFAAAAQEPVAKPAATRRSGN</sequence>
<dbReference type="GO" id="GO:0006508">
    <property type="term" value="P:proteolysis"/>
    <property type="evidence" value="ECO:0007669"/>
    <property type="project" value="UniProtKB-KW"/>
</dbReference>
<evidence type="ECO:0000256" key="1">
    <source>
        <dbReference type="ARBA" id="ARBA00009179"/>
    </source>
</evidence>
<dbReference type="GO" id="GO:0007165">
    <property type="term" value="P:signal transduction"/>
    <property type="evidence" value="ECO:0007669"/>
    <property type="project" value="TreeGrafter"/>
</dbReference>
<dbReference type="InterPro" id="IPR041489">
    <property type="entry name" value="PDZ_6"/>
</dbReference>
<keyword evidence="4 5" id="KW-0720">Serine protease</keyword>
<evidence type="ECO:0000259" key="7">
    <source>
        <dbReference type="PROSITE" id="PS50106"/>
    </source>
</evidence>
<feature type="signal peptide" evidence="6">
    <location>
        <begin position="1"/>
        <end position="28"/>
    </location>
</feature>
<protein>
    <submittedName>
        <fullName evidence="8">S41 family peptidase</fullName>
    </submittedName>
</protein>
<keyword evidence="3 5" id="KW-0378">Hydrolase</keyword>
<dbReference type="CDD" id="cd06782">
    <property type="entry name" value="cpPDZ_CPP-like"/>
    <property type="match status" value="1"/>
</dbReference>
<comment type="caution">
    <text evidence="8">The sequence shown here is derived from an EMBL/GenBank/DDBJ whole genome shotgun (WGS) entry which is preliminary data.</text>
</comment>
<organism evidence="8 9">
    <name type="scientific">Gemmatimonas aurantiaca</name>
    <dbReference type="NCBI Taxonomy" id="173480"/>
    <lineage>
        <taxon>Bacteria</taxon>
        <taxon>Pseudomonadati</taxon>
        <taxon>Gemmatimonadota</taxon>
        <taxon>Gemmatimonadia</taxon>
        <taxon>Gemmatimonadales</taxon>
        <taxon>Gemmatimonadaceae</taxon>
        <taxon>Gemmatimonas</taxon>
    </lineage>
</organism>
<dbReference type="Gene3D" id="3.90.226.10">
    <property type="entry name" value="2-enoyl-CoA Hydratase, Chain A, domain 1"/>
    <property type="match status" value="1"/>
</dbReference>
<evidence type="ECO:0000256" key="3">
    <source>
        <dbReference type="ARBA" id="ARBA00022801"/>
    </source>
</evidence>
<dbReference type="Pfam" id="PF03572">
    <property type="entry name" value="Peptidase_S41"/>
    <property type="match status" value="1"/>
</dbReference>
<name>A0A3D4V3B5_9BACT</name>
<reference evidence="8 9" key="1">
    <citation type="journal article" date="2018" name="Nat. Biotechnol.">
        <title>A standardized bacterial taxonomy based on genome phylogeny substantially revises the tree of life.</title>
        <authorList>
            <person name="Parks D.H."/>
            <person name="Chuvochina M."/>
            <person name="Waite D.W."/>
            <person name="Rinke C."/>
            <person name="Skarshewski A."/>
            <person name="Chaumeil P.A."/>
            <person name="Hugenholtz P."/>
        </authorList>
    </citation>
    <scope>NUCLEOTIDE SEQUENCE [LARGE SCALE GENOMIC DNA]</scope>
    <source>
        <strain evidence="8">UBA8844</strain>
    </source>
</reference>
<dbReference type="PANTHER" id="PTHR32060:SF30">
    <property type="entry name" value="CARBOXY-TERMINAL PROCESSING PROTEASE CTPA"/>
    <property type="match status" value="1"/>
</dbReference>
<dbReference type="InterPro" id="IPR036034">
    <property type="entry name" value="PDZ_sf"/>
</dbReference>
<dbReference type="GO" id="GO:0008236">
    <property type="term" value="F:serine-type peptidase activity"/>
    <property type="evidence" value="ECO:0007669"/>
    <property type="project" value="UniProtKB-KW"/>
</dbReference>
<dbReference type="SUPFAM" id="SSF52096">
    <property type="entry name" value="ClpP/crotonase"/>
    <property type="match status" value="1"/>
</dbReference>
<dbReference type="Gene3D" id="3.30.750.44">
    <property type="match status" value="1"/>
</dbReference>
<dbReference type="PROSITE" id="PS50106">
    <property type="entry name" value="PDZ"/>
    <property type="match status" value="1"/>
</dbReference>
<dbReference type="OMA" id="IQALDYW"/>
<dbReference type="InterPro" id="IPR029045">
    <property type="entry name" value="ClpP/crotonase-like_dom_sf"/>
</dbReference>
<feature type="domain" description="PDZ" evidence="7">
    <location>
        <begin position="81"/>
        <end position="148"/>
    </location>
</feature>